<dbReference type="OrthoDB" id="9816564at2"/>
<dbReference type="EMBL" id="CP012871">
    <property type="protein sequence ID" value="ALR77303.1"/>
    <property type="molecule type" value="Genomic_DNA"/>
</dbReference>
<dbReference type="AlphaFoldDB" id="A0A806XBZ9"/>
<accession>A0A806XBZ9</accession>
<dbReference type="Gene3D" id="3.40.50.2000">
    <property type="entry name" value="Glycogen Phosphorylase B"/>
    <property type="match status" value="1"/>
</dbReference>
<dbReference type="Proteomes" id="UP000069162">
    <property type="component" value="Chromosome"/>
</dbReference>
<organism evidence="1 2">
    <name type="scientific">[Enterobacter] lignolyticus</name>
    <dbReference type="NCBI Taxonomy" id="1334193"/>
    <lineage>
        <taxon>Bacteria</taxon>
        <taxon>Pseudomonadati</taxon>
        <taxon>Pseudomonadota</taxon>
        <taxon>Gammaproteobacteria</taxon>
        <taxon>Enterobacterales</taxon>
        <taxon>Enterobacteriaceae</taxon>
        <taxon>Pluralibacter</taxon>
    </lineage>
</organism>
<proteinExistence type="predicted"/>
<dbReference type="OMA" id="KYYEYRA"/>
<dbReference type="RefSeq" id="WP_013365661.1">
    <property type="nucleotide sequence ID" value="NZ_CP012871.1"/>
</dbReference>
<protein>
    <recommendedName>
        <fullName evidence="3">Glycosyltransferase</fullName>
    </recommendedName>
</protein>
<name>A0A806XBZ9_9ENTR</name>
<evidence type="ECO:0000313" key="2">
    <source>
        <dbReference type="Proteomes" id="UP000069162"/>
    </source>
</evidence>
<reference evidence="2" key="1">
    <citation type="submission" date="2015-10" db="EMBL/GenBank/DDBJ databases">
        <title>Complete Genome Sequencing of Klebsiella sp. strain G5.</title>
        <authorList>
            <person name="Chan K.-G."/>
            <person name="Chen J.-W."/>
        </authorList>
    </citation>
    <scope>NUCLEOTIDE SEQUENCE [LARGE SCALE GENOMIC DNA]</scope>
    <source>
        <strain evidence="2">G5</strain>
    </source>
</reference>
<dbReference type="SUPFAM" id="SSF53756">
    <property type="entry name" value="UDP-Glycosyltransferase/glycogen phosphorylase"/>
    <property type="match status" value="1"/>
</dbReference>
<dbReference type="KEGG" id="kle:AO703_13680"/>
<evidence type="ECO:0008006" key="3">
    <source>
        <dbReference type="Google" id="ProtNLM"/>
    </source>
</evidence>
<gene>
    <name evidence="1" type="ORF">AO703_13680</name>
</gene>
<sequence>MIVVYLSPVNWDSIAQRPHFFADFMAGRDVEKVVWVDPLPSRFPKYSDIRTKIIGVESKSILKHDKIDVIRVGNVIPIEPLNILYKVINWLTIYGFIKKLKQIIGKHNTILVVGKPSVLSLEVIRHIKFNCIIADVMDDYPHFFTGSTRKSVSHLLNMLLSKANVSMFSSEGLLNKFGASAKETCLVRNACSESFYSNMRKIRDTKCNGIESGITYGYIGSVAKWFDWEFISTLAENRPDARIVIVGPLYVRPDYIPDNVVIRPAIDHKDVPQLMSTFTYGLIPFHTNELTESVDPVKYYEYVAAGIPVISTKFGEMRWRVESGLAVTLEQHLAGVEPLVERPIFWEDRFNILTEGYLGVKKF</sequence>
<evidence type="ECO:0000313" key="1">
    <source>
        <dbReference type="EMBL" id="ALR77303.1"/>
    </source>
</evidence>